<protein>
    <submittedName>
        <fullName evidence="4">Initiation-specific alpha-1,6-mannosyltransferase</fullName>
    </submittedName>
</protein>
<name>A0A7D8UKB6_9HELO</name>
<gene>
    <name evidence="4" type="primary">och1_1</name>
    <name evidence="4" type="ORF">LCER1_G008137</name>
</gene>
<dbReference type="SUPFAM" id="SSF53448">
    <property type="entry name" value="Nucleotide-diphospho-sugar transferases"/>
    <property type="match status" value="1"/>
</dbReference>
<feature type="region of interest" description="Disordered" evidence="2">
    <location>
        <begin position="1"/>
        <end position="27"/>
    </location>
</feature>
<reference evidence="4 5" key="1">
    <citation type="submission" date="2018-05" db="EMBL/GenBank/DDBJ databases">
        <title>Whole genome sequencing for identification of molecular markers to develop diagnostic detection tools for the regulated plant pathogen Lachnellula willkommii.</title>
        <authorList>
            <person name="Giroux E."/>
            <person name="Bilodeau G."/>
        </authorList>
    </citation>
    <scope>NUCLEOTIDE SEQUENCE [LARGE SCALE GENOMIC DNA]</scope>
    <source>
        <strain evidence="4 5">CBS 625.97</strain>
    </source>
</reference>
<comment type="caution">
    <text evidence="4">The sequence shown here is derived from an EMBL/GenBank/DDBJ whole genome shotgun (WGS) entry which is preliminary data.</text>
</comment>
<dbReference type="Gene3D" id="3.90.550.20">
    <property type="match status" value="1"/>
</dbReference>
<keyword evidence="3" id="KW-1133">Transmembrane helix</keyword>
<organism evidence="4 5">
    <name type="scientific">Lachnellula cervina</name>
    <dbReference type="NCBI Taxonomy" id="1316786"/>
    <lineage>
        <taxon>Eukaryota</taxon>
        <taxon>Fungi</taxon>
        <taxon>Dikarya</taxon>
        <taxon>Ascomycota</taxon>
        <taxon>Pezizomycotina</taxon>
        <taxon>Leotiomycetes</taxon>
        <taxon>Helotiales</taxon>
        <taxon>Lachnaceae</taxon>
        <taxon>Lachnellula</taxon>
    </lineage>
</organism>
<dbReference type="GO" id="GO:0000009">
    <property type="term" value="F:alpha-1,6-mannosyltransferase activity"/>
    <property type="evidence" value="ECO:0007669"/>
    <property type="project" value="InterPro"/>
</dbReference>
<dbReference type="GO" id="GO:0006487">
    <property type="term" value="P:protein N-linked glycosylation"/>
    <property type="evidence" value="ECO:0007669"/>
    <property type="project" value="TreeGrafter"/>
</dbReference>
<accession>A0A7D8UKB6</accession>
<dbReference type="Proteomes" id="UP000481288">
    <property type="component" value="Unassembled WGS sequence"/>
</dbReference>
<evidence type="ECO:0000256" key="2">
    <source>
        <dbReference type="SAM" id="MobiDB-lite"/>
    </source>
</evidence>
<keyword evidence="4" id="KW-0808">Transferase</keyword>
<feature type="transmembrane region" description="Helical" evidence="3">
    <location>
        <begin position="69"/>
        <end position="87"/>
    </location>
</feature>
<evidence type="ECO:0000256" key="1">
    <source>
        <dbReference type="ARBA" id="ARBA00009003"/>
    </source>
</evidence>
<proteinExistence type="inferred from homology"/>
<dbReference type="PANTHER" id="PTHR31834">
    <property type="entry name" value="INITIATION-SPECIFIC ALPHA-1,6-MANNOSYLTRANSFERASE"/>
    <property type="match status" value="1"/>
</dbReference>
<keyword evidence="3" id="KW-0472">Membrane</keyword>
<sequence length="375" mass="42585">MSTPPQSSFEKDVEEDYSPNRDSQYSSTSTSSSFYFSQWPIISKASGCLASLDIPRWHLQYPRPFSRRFVAVVFFAILSSFIGYTAYHAGHNYSLSSSSFPELTSLYSSNNNHHLPHIPPNIWQIYLEYSVEKMAEYKENIMSFVASSPTSQYSIIDEQGALSLLTKLSKRKKYADILSLFYAMPRRVTRADFLRYVVLALEGGVYSDIDTQMFKPLNEWVPEEHKNRTKLVVGIEFDQDGPGWGSFYPVTFAQWTIAAAPNHPALWDIVDRILEWIKKRPQGQKLGVDDDDVRRRTGPSAWTEIIYETLSDEMGYNITWHDLSGMKHPRLFGDILVLPIDAFGSGQEHSGSSSFGENGALVGHKFDSNWVGGDH</sequence>
<dbReference type="OrthoDB" id="409543at2759"/>
<dbReference type="InterPro" id="IPR039367">
    <property type="entry name" value="Och1-like"/>
</dbReference>
<keyword evidence="4" id="KW-0328">Glycosyltransferase</keyword>
<evidence type="ECO:0000313" key="4">
    <source>
        <dbReference type="EMBL" id="TVY50485.1"/>
    </source>
</evidence>
<dbReference type="InterPro" id="IPR029044">
    <property type="entry name" value="Nucleotide-diphossugar_trans"/>
</dbReference>
<keyword evidence="3" id="KW-0812">Transmembrane</keyword>
<evidence type="ECO:0000313" key="5">
    <source>
        <dbReference type="Proteomes" id="UP000481288"/>
    </source>
</evidence>
<dbReference type="EMBL" id="QGMG01001116">
    <property type="protein sequence ID" value="TVY50485.1"/>
    <property type="molecule type" value="Genomic_DNA"/>
</dbReference>
<dbReference type="Pfam" id="PF04488">
    <property type="entry name" value="Gly_transf_sug"/>
    <property type="match status" value="1"/>
</dbReference>
<dbReference type="PANTHER" id="PTHR31834:SF1">
    <property type="entry name" value="INITIATION-SPECIFIC ALPHA-1,6-MANNOSYLTRANSFERASE"/>
    <property type="match status" value="1"/>
</dbReference>
<dbReference type="GO" id="GO:0000136">
    <property type="term" value="C:mannan polymerase complex"/>
    <property type="evidence" value="ECO:0007669"/>
    <property type="project" value="TreeGrafter"/>
</dbReference>
<comment type="similarity">
    <text evidence="1">Belongs to the glycosyltransferase 32 family.</text>
</comment>
<evidence type="ECO:0000256" key="3">
    <source>
        <dbReference type="SAM" id="Phobius"/>
    </source>
</evidence>
<keyword evidence="5" id="KW-1185">Reference proteome</keyword>
<dbReference type="AlphaFoldDB" id="A0A7D8UKB6"/>
<dbReference type="InterPro" id="IPR007577">
    <property type="entry name" value="GlycoTrfase_DXD_sugar-bd_CS"/>
</dbReference>